<protein>
    <recommendedName>
        <fullName evidence="3">Zinc-or iron-chelating protein</fullName>
    </recommendedName>
</protein>
<evidence type="ECO:0000313" key="1">
    <source>
        <dbReference type="EMBL" id="GIZ50092.1"/>
    </source>
</evidence>
<name>A0ABQ4PZB0_9BURK</name>
<gene>
    <name evidence="1" type="ORF">NCCP691_01060</name>
</gene>
<dbReference type="Pfam" id="PF03692">
    <property type="entry name" value="CxxCxxCC"/>
    <property type="match status" value="1"/>
</dbReference>
<organism evidence="1 2">
    <name type="scientific">Noviherbaspirillum aridicola</name>
    <dbReference type="NCBI Taxonomy" id="2849687"/>
    <lineage>
        <taxon>Bacteria</taxon>
        <taxon>Pseudomonadati</taxon>
        <taxon>Pseudomonadota</taxon>
        <taxon>Betaproteobacteria</taxon>
        <taxon>Burkholderiales</taxon>
        <taxon>Oxalobacteraceae</taxon>
        <taxon>Noviherbaspirillum</taxon>
    </lineage>
</organism>
<evidence type="ECO:0008006" key="3">
    <source>
        <dbReference type="Google" id="ProtNLM"/>
    </source>
</evidence>
<dbReference type="EMBL" id="BPMK01000001">
    <property type="protein sequence ID" value="GIZ50092.1"/>
    <property type="molecule type" value="Genomic_DNA"/>
</dbReference>
<proteinExistence type="predicted"/>
<evidence type="ECO:0000313" key="2">
    <source>
        <dbReference type="Proteomes" id="UP000887222"/>
    </source>
</evidence>
<dbReference type="RefSeq" id="WP_220806280.1">
    <property type="nucleotide sequence ID" value="NZ_BPMK01000001.1"/>
</dbReference>
<accession>A0ABQ4PZB0</accession>
<dbReference type="Proteomes" id="UP000887222">
    <property type="component" value="Unassembled WGS sequence"/>
</dbReference>
<comment type="caution">
    <text evidence="1">The sequence shown here is derived from an EMBL/GenBank/DDBJ whole genome shotgun (WGS) entry which is preliminary data.</text>
</comment>
<keyword evidence="2" id="KW-1185">Reference proteome</keyword>
<dbReference type="InterPro" id="IPR005358">
    <property type="entry name" value="Puta_zinc/iron-chelating_dom"/>
</dbReference>
<sequence length="209" mass="22907">MDDLIELIDARKTSLSERVPDVTRRIQEDFAPREAALVARLDRVLADNASRRNKIVKIQALVSEVREAAAAHAACRQGCSACCHQRVMMSQTEADAIGHRIGRTAVQLRSDYVPPALHDFGPATPCPFLVQDACSIYEHRPFVCRNYLSLDTDALLCGFENLALAKAGDPRHTPVPHLDPGPLLAAYRQVSGKDRTGDIRAFFPPAAPA</sequence>
<reference evidence="1 2" key="1">
    <citation type="journal article" date="2022" name="Int. J. Syst. Evol. Microbiol.">
        <title>Noviherbaspirillum aridicola sp. nov., isolated from an arid soil in Pakistan.</title>
        <authorList>
            <person name="Khan I.U."/>
            <person name="Saqib M."/>
            <person name="Amin A."/>
            <person name="Hussain F."/>
            <person name="Li L."/>
            <person name="Liu Y.H."/>
            <person name="Fang B.Z."/>
            <person name="Ahmed I."/>
            <person name="Li W.J."/>
        </authorList>
    </citation>
    <scope>NUCLEOTIDE SEQUENCE [LARGE SCALE GENOMIC DNA]</scope>
    <source>
        <strain evidence="1 2">NCCP-691</strain>
    </source>
</reference>